<dbReference type="GO" id="GO:0003700">
    <property type="term" value="F:DNA-binding transcription factor activity"/>
    <property type="evidence" value="ECO:0007669"/>
    <property type="project" value="InterPro"/>
</dbReference>
<keyword evidence="4" id="KW-0539">Nucleus</keyword>
<keyword evidence="2" id="KW-0805">Transcription regulation</keyword>
<dbReference type="InterPro" id="IPR044273">
    <property type="entry name" value="PIF3-like"/>
</dbReference>
<dbReference type="InterPro" id="IPR011598">
    <property type="entry name" value="bHLH_dom"/>
</dbReference>
<proteinExistence type="predicted"/>
<reference evidence="7 8" key="1">
    <citation type="submission" date="2024-01" db="EMBL/GenBank/DDBJ databases">
        <title>The genomes of 5 underutilized Papilionoideae crops provide insights into root nodulation and disease resistance.</title>
        <authorList>
            <person name="Yuan L."/>
        </authorList>
    </citation>
    <scope>NUCLEOTIDE SEQUENCE [LARGE SCALE GENOMIC DNA]</scope>
    <source>
        <strain evidence="7">LY-2023</strain>
        <tissue evidence="7">Leaf</tissue>
    </source>
</reference>
<comment type="caution">
    <text evidence="7">The sequence shown here is derived from an EMBL/GenBank/DDBJ whole genome shotgun (WGS) entry which is preliminary data.</text>
</comment>
<dbReference type="PANTHER" id="PTHR46807">
    <property type="entry name" value="TRANSCRIPTION FACTOR PIF3"/>
    <property type="match status" value="1"/>
</dbReference>
<feature type="compositionally biased region" description="Polar residues" evidence="5">
    <location>
        <begin position="54"/>
        <end position="63"/>
    </location>
</feature>
<evidence type="ECO:0000313" key="7">
    <source>
        <dbReference type="EMBL" id="KAK7284467.1"/>
    </source>
</evidence>
<dbReference type="SUPFAM" id="SSF47459">
    <property type="entry name" value="HLH, helix-loop-helix DNA-binding domain"/>
    <property type="match status" value="1"/>
</dbReference>
<organism evidence="7 8">
    <name type="scientific">Clitoria ternatea</name>
    <name type="common">Butterfly pea</name>
    <dbReference type="NCBI Taxonomy" id="43366"/>
    <lineage>
        <taxon>Eukaryota</taxon>
        <taxon>Viridiplantae</taxon>
        <taxon>Streptophyta</taxon>
        <taxon>Embryophyta</taxon>
        <taxon>Tracheophyta</taxon>
        <taxon>Spermatophyta</taxon>
        <taxon>Magnoliopsida</taxon>
        <taxon>eudicotyledons</taxon>
        <taxon>Gunneridae</taxon>
        <taxon>Pentapetalae</taxon>
        <taxon>rosids</taxon>
        <taxon>fabids</taxon>
        <taxon>Fabales</taxon>
        <taxon>Fabaceae</taxon>
        <taxon>Papilionoideae</taxon>
        <taxon>50 kb inversion clade</taxon>
        <taxon>NPAAA clade</taxon>
        <taxon>indigoferoid/millettioid clade</taxon>
        <taxon>Phaseoleae</taxon>
        <taxon>Clitoria</taxon>
    </lineage>
</organism>
<dbReference type="EMBL" id="JAYKXN010000005">
    <property type="protein sequence ID" value="KAK7284467.1"/>
    <property type="molecule type" value="Genomic_DNA"/>
</dbReference>
<evidence type="ECO:0000256" key="5">
    <source>
        <dbReference type="SAM" id="MobiDB-lite"/>
    </source>
</evidence>
<dbReference type="PROSITE" id="PS50888">
    <property type="entry name" value="BHLH"/>
    <property type="match status" value="1"/>
</dbReference>
<evidence type="ECO:0000256" key="4">
    <source>
        <dbReference type="ARBA" id="ARBA00023242"/>
    </source>
</evidence>
<evidence type="ECO:0000256" key="3">
    <source>
        <dbReference type="ARBA" id="ARBA00023163"/>
    </source>
</evidence>
<dbReference type="GO" id="GO:0046983">
    <property type="term" value="F:protein dimerization activity"/>
    <property type="evidence" value="ECO:0007669"/>
    <property type="project" value="InterPro"/>
</dbReference>
<dbReference type="Proteomes" id="UP001359559">
    <property type="component" value="Unassembled WGS sequence"/>
</dbReference>
<dbReference type="PANTHER" id="PTHR46807:SF1">
    <property type="entry name" value="TRANSCRIPTION FACTOR PIF3"/>
    <property type="match status" value="1"/>
</dbReference>
<dbReference type="Pfam" id="PF00010">
    <property type="entry name" value="HLH"/>
    <property type="match status" value="1"/>
</dbReference>
<feature type="region of interest" description="Disordered" evidence="5">
    <location>
        <begin position="387"/>
        <end position="412"/>
    </location>
</feature>
<feature type="region of interest" description="Disordered" evidence="5">
    <location>
        <begin position="54"/>
        <end position="78"/>
    </location>
</feature>
<protein>
    <recommendedName>
        <fullName evidence="6">BHLH domain-containing protein</fullName>
    </recommendedName>
</protein>
<evidence type="ECO:0000313" key="8">
    <source>
        <dbReference type="Proteomes" id="UP001359559"/>
    </source>
</evidence>
<dbReference type="GO" id="GO:0005634">
    <property type="term" value="C:nucleus"/>
    <property type="evidence" value="ECO:0007669"/>
    <property type="project" value="UniProtKB-SubCell"/>
</dbReference>
<dbReference type="AlphaFoldDB" id="A0AAN9IQL5"/>
<dbReference type="GO" id="GO:0010017">
    <property type="term" value="P:red or far-red light signaling pathway"/>
    <property type="evidence" value="ECO:0007669"/>
    <property type="project" value="UniProtKB-ARBA"/>
</dbReference>
<feature type="region of interest" description="Disordered" evidence="5">
    <location>
        <begin position="434"/>
        <end position="454"/>
    </location>
</feature>
<feature type="compositionally biased region" description="Basic residues" evidence="5">
    <location>
        <begin position="401"/>
        <end position="410"/>
    </location>
</feature>
<dbReference type="Gene3D" id="4.10.280.10">
    <property type="entry name" value="Helix-loop-helix DNA-binding domain"/>
    <property type="match status" value="1"/>
</dbReference>
<evidence type="ECO:0000259" key="6">
    <source>
        <dbReference type="PROSITE" id="PS50888"/>
    </source>
</evidence>
<evidence type="ECO:0000256" key="2">
    <source>
        <dbReference type="ARBA" id="ARBA00023015"/>
    </source>
</evidence>
<accession>A0AAN9IQL5</accession>
<keyword evidence="3" id="KW-0804">Transcription</keyword>
<sequence>MPLHELHCMAKEMSNTCATDQSSASKNDLFELVCQNGQISVLGHSNRARKSPTCENLPSQCLPSHSPRGQHKGVGHANDNNMRTGKYWDLDIELNEITSQDKDLIPWLNYGIADSFQHEYSSEDFFHELYGVTMNELSASNTFSLLDRRNNCNKLFRDADKHSSHHVLGSEQGSLPKDSSVATVEVCTPGSSHLLYPPSSLHKSQTSLVSDRSHVVADIVEKTTSNATQHSPCGFSSSKMDRQGSAMCSNSSTMMNFSHFAKPAAVVKSNLQIIRSGSLGVKSKSATAATRSNLVESTKVDLSGECSKKATTKSHQAMEPSKVDLKPFEPKSHANDAAVSAKSYYPFCKNVPKIDQTFHVVVGDSGSKVQEAVEKIVEVAVVSSSVCSGNGAERGSNHPNQKFKRKRKSRKTENFECSSEDVEEESVGVKKETGVRRIGSNSKRNRSAEVHNLSERRRRDRINEKMRTLQELIPNCNKVMSMGTSLYMLPLMLPLGMQHMHAPHFSPMGIRMQMGNDGPYRLNQASQMQGTQVCGFPMPMPHAPMNPSTLGLNVPMENVDSASTSSLKDLTPNVNSQIMQNSNG</sequence>
<keyword evidence="8" id="KW-1185">Reference proteome</keyword>
<comment type="subcellular location">
    <subcellularLocation>
        <location evidence="1">Nucleus</location>
    </subcellularLocation>
</comment>
<dbReference type="InterPro" id="IPR036638">
    <property type="entry name" value="HLH_DNA-bd_sf"/>
</dbReference>
<gene>
    <name evidence="7" type="ORF">RJT34_19213</name>
</gene>
<name>A0AAN9IQL5_CLITE</name>
<evidence type="ECO:0000256" key="1">
    <source>
        <dbReference type="ARBA" id="ARBA00004123"/>
    </source>
</evidence>
<feature type="domain" description="BHLH" evidence="6">
    <location>
        <begin position="446"/>
        <end position="503"/>
    </location>
</feature>